<dbReference type="EMBL" id="BK016269">
    <property type="protein sequence ID" value="DAG06304.1"/>
    <property type="molecule type" value="Genomic_DNA"/>
</dbReference>
<keyword evidence="2" id="KW-0238">DNA-binding</keyword>
<keyword evidence="3" id="KW-0804">Transcription</keyword>
<evidence type="ECO:0000256" key="3">
    <source>
        <dbReference type="ARBA" id="ARBA00023163"/>
    </source>
</evidence>
<dbReference type="GO" id="GO:0003677">
    <property type="term" value="F:DNA binding"/>
    <property type="evidence" value="ECO:0007669"/>
    <property type="project" value="UniProtKB-KW"/>
</dbReference>
<dbReference type="Pfam" id="PF00717">
    <property type="entry name" value="Peptidase_S24"/>
    <property type="match status" value="1"/>
</dbReference>
<name>A0A8S5VI01_9CAUD</name>
<accession>A0A8S5VI01</accession>
<evidence type="ECO:0000313" key="5">
    <source>
        <dbReference type="EMBL" id="DAG06304.1"/>
    </source>
</evidence>
<dbReference type="SUPFAM" id="SSF51306">
    <property type="entry name" value="LexA/Signal peptidase"/>
    <property type="match status" value="1"/>
</dbReference>
<dbReference type="PANTHER" id="PTHR40661:SF1">
    <property type="entry name" value="HTH CRO_C1-TYPE DOMAIN-CONTAINING PROTEIN"/>
    <property type="match status" value="1"/>
</dbReference>
<dbReference type="SUPFAM" id="SSF47413">
    <property type="entry name" value="lambda repressor-like DNA-binding domains"/>
    <property type="match status" value="1"/>
</dbReference>
<dbReference type="InterPro" id="IPR015927">
    <property type="entry name" value="Peptidase_S24_S26A/B/C"/>
</dbReference>
<dbReference type="InterPro" id="IPR036286">
    <property type="entry name" value="LexA/Signal_pep-like_sf"/>
</dbReference>
<dbReference type="CDD" id="cd00093">
    <property type="entry name" value="HTH_XRE"/>
    <property type="match status" value="1"/>
</dbReference>
<organism evidence="5">
    <name type="scientific">Siphoviridae sp. ctC4e1</name>
    <dbReference type="NCBI Taxonomy" id="2825375"/>
    <lineage>
        <taxon>Viruses</taxon>
        <taxon>Duplodnaviria</taxon>
        <taxon>Heunggongvirae</taxon>
        <taxon>Uroviricota</taxon>
        <taxon>Caudoviricetes</taxon>
    </lineage>
</organism>
<dbReference type="CDD" id="cd06529">
    <property type="entry name" value="S24_LexA-like"/>
    <property type="match status" value="1"/>
</dbReference>
<dbReference type="Gene3D" id="1.10.260.40">
    <property type="entry name" value="lambda repressor-like DNA-binding domains"/>
    <property type="match status" value="1"/>
</dbReference>
<dbReference type="Gene3D" id="2.10.109.10">
    <property type="entry name" value="Umud Fragment, subunit A"/>
    <property type="match status" value="1"/>
</dbReference>
<sequence length="258" mass="29843">MALGNKEIMSQNIKYYLQKSGKTRNDLVADLNLKYMTVSDWINGKTYPRIDKIEMLANYFGVMKSDLVEEHSITQNIVDNYIVDKIVDTVKKLEPEPYQRNVLTCAERQFEEQKQAKKKLAEVHDIVVEYIAYNYYDQPVSAGTGQYLNEVQIETIQLPVKVDADFVCPIYGDSMEPDYKSGDYVFVKLTVELPSGTVGVFDYEGEAYIKQLIIEKDKAYLRSFNKKYKDIPINSDSDFRIIGKVVDVYREEKISQIK</sequence>
<evidence type="ECO:0000259" key="4">
    <source>
        <dbReference type="PROSITE" id="PS50943"/>
    </source>
</evidence>
<dbReference type="PANTHER" id="PTHR40661">
    <property type="match status" value="1"/>
</dbReference>
<dbReference type="Pfam" id="PF13443">
    <property type="entry name" value="HTH_26"/>
    <property type="match status" value="1"/>
</dbReference>
<dbReference type="SMART" id="SM00530">
    <property type="entry name" value="HTH_XRE"/>
    <property type="match status" value="1"/>
</dbReference>
<keyword evidence="1" id="KW-0805">Transcription regulation</keyword>
<dbReference type="InterPro" id="IPR001387">
    <property type="entry name" value="Cro/C1-type_HTH"/>
</dbReference>
<evidence type="ECO:0000256" key="2">
    <source>
        <dbReference type="ARBA" id="ARBA00023125"/>
    </source>
</evidence>
<proteinExistence type="predicted"/>
<protein>
    <submittedName>
        <fullName evidence="5">Repressor protein CI</fullName>
    </submittedName>
</protein>
<dbReference type="InterPro" id="IPR039418">
    <property type="entry name" value="LexA-like"/>
</dbReference>
<dbReference type="InterPro" id="IPR010982">
    <property type="entry name" value="Lambda_DNA-bd_dom_sf"/>
</dbReference>
<evidence type="ECO:0000256" key="1">
    <source>
        <dbReference type="ARBA" id="ARBA00023015"/>
    </source>
</evidence>
<dbReference type="PROSITE" id="PS50943">
    <property type="entry name" value="HTH_CROC1"/>
    <property type="match status" value="1"/>
</dbReference>
<feature type="domain" description="HTH cro/C1-type" evidence="4">
    <location>
        <begin position="13"/>
        <end position="67"/>
    </location>
</feature>
<reference evidence="5" key="1">
    <citation type="journal article" date="2021" name="Proc. Natl. Acad. Sci. U.S.A.">
        <title>A Catalog of Tens of Thousands of Viruses from Human Metagenomes Reveals Hidden Associations with Chronic Diseases.</title>
        <authorList>
            <person name="Tisza M.J."/>
            <person name="Buck C.B."/>
        </authorList>
    </citation>
    <scope>NUCLEOTIDE SEQUENCE</scope>
    <source>
        <strain evidence="5">CtC4e1</strain>
    </source>
</reference>